<comment type="caution">
    <text evidence="4">The sequence shown here is derived from an EMBL/GenBank/DDBJ whole genome shotgun (WGS) entry which is preliminary data.</text>
</comment>
<evidence type="ECO:0000313" key="5">
    <source>
        <dbReference type="Proteomes" id="UP000654075"/>
    </source>
</evidence>
<dbReference type="Pfam" id="PF00856">
    <property type="entry name" value="SET"/>
    <property type="match status" value="1"/>
</dbReference>
<feature type="chain" id="PRO_5033009657" description="SET domain-containing protein" evidence="2">
    <location>
        <begin position="21"/>
        <end position="1808"/>
    </location>
</feature>
<dbReference type="GO" id="GO:0005634">
    <property type="term" value="C:nucleus"/>
    <property type="evidence" value="ECO:0007669"/>
    <property type="project" value="TreeGrafter"/>
</dbReference>
<dbReference type="PANTHER" id="PTHR12197">
    <property type="entry name" value="HISTONE-LYSINE N-METHYLTRANSFERASE SMYD"/>
    <property type="match status" value="1"/>
</dbReference>
<feature type="domain" description="SET" evidence="3">
    <location>
        <begin position="1365"/>
        <end position="1567"/>
    </location>
</feature>
<name>A0A813DLN9_POLGL</name>
<feature type="signal peptide" evidence="2">
    <location>
        <begin position="1"/>
        <end position="20"/>
    </location>
</feature>
<keyword evidence="5" id="KW-1185">Reference proteome</keyword>
<dbReference type="Proteomes" id="UP000654075">
    <property type="component" value="Unassembled WGS sequence"/>
</dbReference>
<dbReference type="InterPro" id="IPR001214">
    <property type="entry name" value="SET_dom"/>
</dbReference>
<proteinExistence type="predicted"/>
<dbReference type="SUPFAM" id="SSF82199">
    <property type="entry name" value="SET domain"/>
    <property type="match status" value="1"/>
</dbReference>
<dbReference type="SUPFAM" id="SSF55961">
    <property type="entry name" value="Bet v1-like"/>
    <property type="match status" value="1"/>
</dbReference>
<dbReference type="OrthoDB" id="438641at2759"/>
<organism evidence="4 5">
    <name type="scientific">Polarella glacialis</name>
    <name type="common">Dinoflagellate</name>
    <dbReference type="NCBI Taxonomy" id="89957"/>
    <lineage>
        <taxon>Eukaryota</taxon>
        <taxon>Sar</taxon>
        <taxon>Alveolata</taxon>
        <taxon>Dinophyceae</taxon>
        <taxon>Suessiales</taxon>
        <taxon>Suessiaceae</taxon>
        <taxon>Polarella</taxon>
    </lineage>
</organism>
<evidence type="ECO:0000256" key="2">
    <source>
        <dbReference type="SAM" id="SignalP"/>
    </source>
</evidence>
<dbReference type="PANTHER" id="PTHR12197:SF251">
    <property type="entry name" value="EG:BACR7C10.4 PROTEIN"/>
    <property type="match status" value="1"/>
</dbReference>
<evidence type="ECO:0000259" key="3">
    <source>
        <dbReference type="PROSITE" id="PS50280"/>
    </source>
</evidence>
<dbReference type="InterPro" id="IPR046341">
    <property type="entry name" value="SET_dom_sf"/>
</dbReference>
<sequence>MMGSMKVISCISLLLHSATADAVPTIREALLTEARHRLHDWFLNKEWGGEPPYGRLDWPKKEFGVELQITTGNYLCDSETAVSKKEADWSKSPWDEAKLADAIPITFGRFDVPDAEPIDVFNALSDILSQKSWDPLVGAVSVLGDFPNEVARGAAVTFVAHPFPDRQVYQWQVYNATRDQSEMMVAFSTRRNDQLHKLKEQEAWPAVQAENCLGAYWVVALPQGGCHVVFSSMVNSHPPWPITAQFVFNLLWTKTVEYIQNLRTRAQALKKARGDTPAKFSVPEWLVFDGATPDQEESGKFWLPNIEKTVPPFSGSDYVADVVQKFEVPKIAVTASSRIQSPVVVLFAGLTMTFASFAVYKRLRMMKASGQPTLSERSGVFETLVYIRPDAGCPCAGQHNGTVIEGCFMCGGFSILEPGTLEMLQRVRMQNQTINGKLVTSLTQNMSKFVLTVRGSGVLCVRYKNQFQTVVMIFNVKNDYKRNHYHHALMPMWIHWRGRCEPKRRFTAVFLGQSYGGGLPLSEFNKLVPPGWRPGIPGYPIKLFFERLKLWYRVTDNAEAPVAAGGGYDIGDEALIRLSQEQVIDPANNTIVQEYIPSGLQFLCQALRAIYGLQDQDRTTVALDSFYEFKRGHLGLAEFAQEFDHRYESAEDEAGLQMNDTGKTYFFLRGSGLGDKIIEDIKLQMRGDMSRYQEIRTLVLKLARANDKDKETLNMYQDQTDFNYKVNLDETNGNYYGSWHDPTTGEIIEYDYGANTSDDMYYGDYDCVYDGEYSDYDGAGYDDDWYGDDGWQDEVYHGDFPLEEWTWPASAPDSTSVSTAETTLLDVDPSYWKGQTKGKGKGFGAKGKGPSGGSASGIGCATCGSRWHSSLDCPLNDPSKGDQGKGKGGKDYHYENFWKGKGKGKKGGKSKGFGKGWSKGFGKYRPSFGSGKGYGKYSGGYGKSYGKSYGKGKFKGGYGGFRYSSPYNFTAFQDYEVQEAPEHAPTIAFKADGSGTQYYDFEDDKPSSSTRPPPQSTTEPMIDTAGNPGYNDGYGELDTATAPVPDVRVNSLSFLVGTCFSAFPTDHEDWSSLYHSVRGVKRHGLLIDPGAASGLIGSDTLKEFRDEILLPLGVDIICRPTTQNVSGISGKPEPALSRVTMPIFPGIKSSTFTADVIGKQGSKCPALLPNPSMRAANMGLLTNFFENGDGMLIVHDNGKRLLYRCLLTESGHYILPTDNVKNNNNVDKEATRKASAFYAAVLQDATQQWSDISSVYLAVDKAAVADPVADRAPPSTRSTGWKQSLERLAEKILQEGCLPWSLAAKSQQEASAALGDPGRRKQVLGEVWEALLPQRARLTSALGGLAKSACTAIVESAPKPCCLAPGVEIAPLPGRGRSLLVSLRGEARLSGLKRGSQVLREYPLASVPLTGGGSSLHPETALALRLWSGAAELRHAAADLLDHGGRDASSRLRRAVVAVMFVMASSEGVYEAGAESVTRSESLFCWLGRVRVNSVAVTSLSEQSEGNELEVAKVALALYPELAKSVNHSCRPNCLLRFDPEDGLALELLVSAPGGVPPGEEITISYGPTAASLPRQERRAALLAQYGFECGCPACAILDEDFSWRSKAAALDERAKVAAGRGSWREAATASSAALALLRQGFAEGDLELAREECKLAGILLQAGDAARARTLWASAAAALAPLAPRGDPDLEEAQEMLKRLPEPKLDSKEPAGPKSQGTVPFAAAASHGDVGQALNCLRAVLEASSASAFISKDAQETTVSDSFDGVVLGLEGLNLTPAERERVMQVAQGTSPKCERTANARVARGKT</sequence>
<accession>A0A813DLN9</accession>
<reference evidence="4" key="1">
    <citation type="submission" date="2021-02" db="EMBL/GenBank/DDBJ databases">
        <authorList>
            <person name="Dougan E. K."/>
            <person name="Rhodes N."/>
            <person name="Thang M."/>
            <person name="Chan C."/>
        </authorList>
    </citation>
    <scope>NUCLEOTIDE SEQUENCE</scope>
</reference>
<dbReference type="EMBL" id="CAJNNV010002350">
    <property type="protein sequence ID" value="CAE8587043.1"/>
    <property type="molecule type" value="Genomic_DNA"/>
</dbReference>
<dbReference type="InterPro" id="IPR050869">
    <property type="entry name" value="H3K4_H4K5_MeTrfase"/>
</dbReference>
<dbReference type="Gene3D" id="2.170.270.10">
    <property type="entry name" value="SET domain"/>
    <property type="match status" value="1"/>
</dbReference>
<feature type="region of interest" description="Disordered" evidence="1">
    <location>
        <begin position="1000"/>
        <end position="1030"/>
    </location>
</feature>
<dbReference type="PROSITE" id="PS50280">
    <property type="entry name" value="SET"/>
    <property type="match status" value="1"/>
</dbReference>
<evidence type="ECO:0000256" key="1">
    <source>
        <dbReference type="SAM" id="MobiDB-lite"/>
    </source>
</evidence>
<keyword evidence="2" id="KW-0732">Signal</keyword>
<gene>
    <name evidence="4" type="ORF">PGLA1383_LOCUS5883</name>
</gene>
<protein>
    <recommendedName>
        <fullName evidence="3">SET domain-containing protein</fullName>
    </recommendedName>
</protein>
<evidence type="ECO:0000313" key="4">
    <source>
        <dbReference type="EMBL" id="CAE8587043.1"/>
    </source>
</evidence>